<name>A0A5B9P7H1_9BACT</name>
<evidence type="ECO:0000313" key="3">
    <source>
        <dbReference type="Proteomes" id="UP000322214"/>
    </source>
</evidence>
<dbReference type="STRING" id="980251.GCA_001642875_01941"/>
<evidence type="ECO:0000313" key="2">
    <source>
        <dbReference type="EMBL" id="QEG21145.1"/>
    </source>
</evidence>
<evidence type="ECO:0000256" key="1">
    <source>
        <dbReference type="SAM" id="Phobius"/>
    </source>
</evidence>
<keyword evidence="1" id="KW-0812">Transmembrane</keyword>
<keyword evidence="1" id="KW-1133">Transmembrane helix</keyword>
<protein>
    <submittedName>
        <fullName evidence="2">Uncharacterized protein</fullName>
    </submittedName>
</protein>
<dbReference type="AlphaFoldDB" id="A0A5B9P7H1"/>
<gene>
    <name evidence="2" type="ORF">MFFC18_09990</name>
</gene>
<accession>A0A5B9P7H1</accession>
<dbReference type="Proteomes" id="UP000322214">
    <property type="component" value="Chromosome"/>
</dbReference>
<sequence>MVTSNECPRTWNELVTCLIEPTSPQSFEPAKRRSRLSPTKWIGLLPRTFSLRTLFVLMLLAVIGSLLVQRSITDRAHFKILETDLDVDGGYLSGSISFRCSRFNQYDNIEYADTVLRIEHLADTRTMDLEAGDEFSLRYRYLDFGPIKKENRYVLFMVRELGIRKDEIVGFVQLDGWAEVLVRGKPRELP</sequence>
<keyword evidence="1" id="KW-0472">Membrane</keyword>
<dbReference type="EMBL" id="CP042912">
    <property type="protein sequence ID" value="QEG21145.1"/>
    <property type="molecule type" value="Genomic_DNA"/>
</dbReference>
<reference evidence="2 3" key="1">
    <citation type="submission" date="2019-08" db="EMBL/GenBank/DDBJ databases">
        <title>Deep-cultivation of Planctomycetes and their phenomic and genomic characterization uncovers novel biology.</title>
        <authorList>
            <person name="Wiegand S."/>
            <person name="Jogler M."/>
            <person name="Boedeker C."/>
            <person name="Pinto D."/>
            <person name="Vollmers J."/>
            <person name="Rivas-Marin E."/>
            <person name="Kohn T."/>
            <person name="Peeters S.H."/>
            <person name="Heuer A."/>
            <person name="Rast P."/>
            <person name="Oberbeckmann S."/>
            <person name="Bunk B."/>
            <person name="Jeske O."/>
            <person name="Meyerdierks A."/>
            <person name="Storesund J.E."/>
            <person name="Kallscheuer N."/>
            <person name="Luecker S."/>
            <person name="Lage O.M."/>
            <person name="Pohl T."/>
            <person name="Merkel B.J."/>
            <person name="Hornburger P."/>
            <person name="Mueller R.-W."/>
            <person name="Bruemmer F."/>
            <person name="Labrenz M."/>
            <person name="Spormann A.M."/>
            <person name="Op den Camp H."/>
            <person name="Overmann J."/>
            <person name="Amann R."/>
            <person name="Jetten M.S.M."/>
            <person name="Mascher T."/>
            <person name="Medema M.H."/>
            <person name="Devos D.P."/>
            <person name="Kaster A.-K."/>
            <person name="Ovreas L."/>
            <person name="Rohde M."/>
            <person name="Galperin M.Y."/>
            <person name="Jogler C."/>
        </authorList>
    </citation>
    <scope>NUCLEOTIDE SEQUENCE [LARGE SCALE GENOMIC DNA]</scope>
    <source>
        <strain evidence="2 3">FC18</strain>
    </source>
</reference>
<organism evidence="2 3">
    <name type="scientific">Mariniblastus fucicola</name>
    <dbReference type="NCBI Taxonomy" id="980251"/>
    <lineage>
        <taxon>Bacteria</taxon>
        <taxon>Pseudomonadati</taxon>
        <taxon>Planctomycetota</taxon>
        <taxon>Planctomycetia</taxon>
        <taxon>Pirellulales</taxon>
        <taxon>Pirellulaceae</taxon>
        <taxon>Mariniblastus</taxon>
    </lineage>
</organism>
<proteinExistence type="predicted"/>
<feature type="transmembrane region" description="Helical" evidence="1">
    <location>
        <begin position="49"/>
        <end position="68"/>
    </location>
</feature>
<dbReference type="KEGG" id="mff:MFFC18_09990"/>
<keyword evidence="3" id="KW-1185">Reference proteome</keyword>